<dbReference type="Pfam" id="PF02771">
    <property type="entry name" value="Acyl-CoA_dh_N"/>
    <property type="match status" value="1"/>
</dbReference>
<sequence>MAGAESKSFSFLTDQQTMVRDVARDVAADAIAPTAAERDRTATWPYAELKALANLGFMGMLPSEQYGGSNAGFVAYCLALEQIASADAGVGTIFHVHNVTAYTIALRGNEEQKQKYLPPMLRGEKIGAFLLTEPQAGSDTSAFRATARRDGNHFILNGTKQFISNGSEAGTTIVLARTDPQAGKRGFTTFIVDPTSLGYNIARVEDKLGQRTAHVAQIQLDNLRVPAENVLGEVGGGYRIVMGGLSDGRIAIAAQAVGVAQAALDAAIRYANEREAYGKPIVELQAVSFHLAEMAAQVDVARQYYIHAARLLEAGASCAKEAAIAKLVASEMAEKVCSDALQIHGGYGYLKDFPVERYYRDVRVCKIYEGTSDIQKQIIARSLSA</sequence>
<dbReference type="InterPro" id="IPR006089">
    <property type="entry name" value="Acyl-CoA_DH_CS"/>
</dbReference>
<evidence type="ECO:0000256" key="3">
    <source>
        <dbReference type="ARBA" id="ARBA00022630"/>
    </source>
</evidence>
<comment type="caution">
    <text evidence="9">The sequence shown here is derived from an EMBL/GenBank/DDBJ whole genome shotgun (WGS) entry which is preliminary data.</text>
</comment>
<dbReference type="Pfam" id="PF02770">
    <property type="entry name" value="Acyl-CoA_dh_M"/>
    <property type="match status" value="1"/>
</dbReference>
<evidence type="ECO:0000259" key="8">
    <source>
        <dbReference type="Pfam" id="PF02771"/>
    </source>
</evidence>
<accession>A0ABR7U4R0</accession>
<feature type="domain" description="Acyl-CoA dehydrogenase/oxidase C-terminal" evidence="6">
    <location>
        <begin position="235"/>
        <end position="383"/>
    </location>
</feature>
<dbReference type="Gene3D" id="1.10.540.10">
    <property type="entry name" value="Acyl-CoA dehydrogenase/oxidase, N-terminal domain"/>
    <property type="match status" value="1"/>
</dbReference>
<feature type="domain" description="Acyl-CoA dehydrogenase/oxidase N-terminal" evidence="8">
    <location>
        <begin position="13"/>
        <end position="124"/>
    </location>
</feature>
<evidence type="ECO:0000259" key="6">
    <source>
        <dbReference type="Pfam" id="PF00441"/>
    </source>
</evidence>
<comment type="cofactor">
    <cofactor evidence="1 5">
        <name>FAD</name>
        <dbReference type="ChEBI" id="CHEBI:57692"/>
    </cofactor>
</comment>
<keyword evidence="10" id="KW-1185">Reference proteome</keyword>
<evidence type="ECO:0000256" key="1">
    <source>
        <dbReference type="ARBA" id="ARBA00001974"/>
    </source>
</evidence>
<proteinExistence type="inferred from homology"/>
<dbReference type="SUPFAM" id="SSF47203">
    <property type="entry name" value="Acyl-CoA dehydrogenase C-terminal domain-like"/>
    <property type="match status" value="1"/>
</dbReference>
<dbReference type="EMBL" id="JAATTO010000015">
    <property type="protein sequence ID" value="MBC9978995.1"/>
    <property type="molecule type" value="Genomic_DNA"/>
</dbReference>
<dbReference type="Gene3D" id="2.40.110.10">
    <property type="entry name" value="Butyryl-CoA Dehydrogenase, subunit A, domain 2"/>
    <property type="match status" value="1"/>
</dbReference>
<dbReference type="InterPro" id="IPR036250">
    <property type="entry name" value="AcylCo_DH-like_C"/>
</dbReference>
<dbReference type="InterPro" id="IPR013786">
    <property type="entry name" value="AcylCoA_DH/ox_N"/>
</dbReference>
<dbReference type="InterPro" id="IPR009100">
    <property type="entry name" value="AcylCoA_DH/oxidase_NM_dom_sf"/>
</dbReference>
<reference evidence="9 10" key="1">
    <citation type="journal article" date="2020" name="Arch. Microbiol.">
        <title>Bradyrhizobium campsiandrae sp. nov., a nitrogen-fixing bacterial strain isolated from a native leguminous tree from the Amazon adapted to flooded conditions.</title>
        <authorList>
            <person name="Cabral Michel D."/>
            <person name="Martins da Costa E."/>
            <person name="Azarias Guimaraes A."/>
            <person name="Soares de Carvalho T."/>
            <person name="Santos de Castro Caputo P."/>
            <person name="Willems A."/>
            <person name="de Souza Moreira F.M."/>
        </authorList>
    </citation>
    <scope>NUCLEOTIDE SEQUENCE [LARGE SCALE GENOMIC DNA]</scope>
    <source>
        <strain evidence="10">INPA 384B</strain>
    </source>
</reference>
<dbReference type="Pfam" id="PF00441">
    <property type="entry name" value="Acyl-CoA_dh_1"/>
    <property type="match status" value="1"/>
</dbReference>
<evidence type="ECO:0000259" key="7">
    <source>
        <dbReference type="Pfam" id="PF02770"/>
    </source>
</evidence>
<dbReference type="PANTHER" id="PTHR43884:SF12">
    <property type="entry name" value="ISOVALERYL-COA DEHYDROGENASE, MITOCHONDRIAL-RELATED"/>
    <property type="match status" value="1"/>
</dbReference>
<evidence type="ECO:0000313" key="10">
    <source>
        <dbReference type="Proteomes" id="UP000639516"/>
    </source>
</evidence>
<gene>
    <name evidence="9" type="ORF">HA482_12340</name>
</gene>
<dbReference type="InterPro" id="IPR037069">
    <property type="entry name" value="AcylCoA_DH/ox_N_sf"/>
</dbReference>
<dbReference type="Gene3D" id="1.20.140.10">
    <property type="entry name" value="Butyryl-CoA Dehydrogenase, subunit A, domain 3"/>
    <property type="match status" value="1"/>
</dbReference>
<dbReference type="PANTHER" id="PTHR43884">
    <property type="entry name" value="ACYL-COA DEHYDROGENASE"/>
    <property type="match status" value="1"/>
</dbReference>
<name>A0ABR7U4R0_9BRAD</name>
<dbReference type="PROSITE" id="PS00073">
    <property type="entry name" value="ACYL_COA_DH_2"/>
    <property type="match status" value="1"/>
</dbReference>
<keyword evidence="4 5" id="KW-0274">FAD</keyword>
<dbReference type="SUPFAM" id="SSF56645">
    <property type="entry name" value="Acyl-CoA dehydrogenase NM domain-like"/>
    <property type="match status" value="1"/>
</dbReference>
<dbReference type="PIRSF" id="PIRSF016578">
    <property type="entry name" value="HsaA"/>
    <property type="match status" value="1"/>
</dbReference>
<dbReference type="InterPro" id="IPR046373">
    <property type="entry name" value="Acyl-CoA_Oxase/DH_mid-dom_sf"/>
</dbReference>
<keyword evidence="3 5" id="KW-0285">Flavoprotein</keyword>
<evidence type="ECO:0000256" key="2">
    <source>
        <dbReference type="ARBA" id="ARBA00009347"/>
    </source>
</evidence>
<dbReference type="RefSeq" id="WP_188102999.1">
    <property type="nucleotide sequence ID" value="NZ_JAANIH010000030.1"/>
</dbReference>
<evidence type="ECO:0000256" key="4">
    <source>
        <dbReference type="ARBA" id="ARBA00022827"/>
    </source>
</evidence>
<evidence type="ECO:0000256" key="5">
    <source>
        <dbReference type="RuleBase" id="RU362125"/>
    </source>
</evidence>
<keyword evidence="5" id="KW-0560">Oxidoreductase</keyword>
<feature type="domain" description="Acyl-CoA oxidase/dehydrogenase middle" evidence="7">
    <location>
        <begin position="128"/>
        <end position="222"/>
    </location>
</feature>
<protein>
    <submittedName>
        <fullName evidence="9">Acyl-CoA dehydrogenase family protein</fullName>
    </submittedName>
</protein>
<dbReference type="InterPro" id="IPR006091">
    <property type="entry name" value="Acyl-CoA_Oxase/DH_mid-dom"/>
</dbReference>
<evidence type="ECO:0000313" key="9">
    <source>
        <dbReference type="EMBL" id="MBC9978995.1"/>
    </source>
</evidence>
<dbReference type="InterPro" id="IPR009075">
    <property type="entry name" value="AcylCo_DH/oxidase_C"/>
</dbReference>
<comment type="similarity">
    <text evidence="2 5">Belongs to the acyl-CoA dehydrogenase family.</text>
</comment>
<organism evidence="9 10">
    <name type="scientific">Bradyrhizobium campsiandrae</name>
    <dbReference type="NCBI Taxonomy" id="1729892"/>
    <lineage>
        <taxon>Bacteria</taxon>
        <taxon>Pseudomonadati</taxon>
        <taxon>Pseudomonadota</taxon>
        <taxon>Alphaproteobacteria</taxon>
        <taxon>Hyphomicrobiales</taxon>
        <taxon>Nitrobacteraceae</taxon>
        <taxon>Bradyrhizobium</taxon>
    </lineage>
</organism>
<dbReference type="Proteomes" id="UP000639516">
    <property type="component" value="Unassembled WGS sequence"/>
</dbReference>